<evidence type="ECO:0000256" key="4">
    <source>
        <dbReference type="ARBA" id="ARBA00022692"/>
    </source>
</evidence>
<evidence type="ECO:0000313" key="10">
    <source>
        <dbReference type="Proteomes" id="UP000233551"/>
    </source>
</evidence>
<dbReference type="Proteomes" id="UP000233551">
    <property type="component" value="Unassembled WGS sequence"/>
</dbReference>
<comment type="subcellular location">
    <subcellularLocation>
        <location evidence="1">Membrane</location>
        <topology evidence="1">Multi-pass membrane protein</topology>
    </subcellularLocation>
</comment>
<evidence type="ECO:0000256" key="3">
    <source>
        <dbReference type="ARBA" id="ARBA00022448"/>
    </source>
</evidence>
<feature type="domain" description="ABC-2 type transporter transmembrane" evidence="8">
    <location>
        <begin position="2"/>
        <end position="71"/>
    </location>
</feature>
<dbReference type="GO" id="GO:0140359">
    <property type="term" value="F:ABC-type transporter activity"/>
    <property type="evidence" value="ECO:0007669"/>
    <property type="project" value="InterPro"/>
</dbReference>
<evidence type="ECO:0000256" key="7">
    <source>
        <dbReference type="SAM" id="Phobius"/>
    </source>
</evidence>
<reference evidence="9 10" key="1">
    <citation type="submission" date="2017-11" db="EMBL/GenBank/DDBJ databases">
        <title>De-novo sequencing of pomegranate (Punica granatum L.) genome.</title>
        <authorList>
            <person name="Akparov Z."/>
            <person name="Amiraslanov A."/>
            <person name="Hajiyeva S."/>
            <person name="Abbasov M."/>
            <person name="Kaur K."/>
            <person name="Hamwieh A."/>
            <person name="Solovyev V."/>
            <person name="Salamov A."/>
            <person name="Braich B."/>
            <person name="Kosarev P."/>
            <person name="Mahmoud A."/>
            <person name="Hajiyev E."/>
            <person name="Babayeva S."/>
            <person name="Izzatullayeva V."/>
            <person name="Mammadov A."/>
            <person name="Mammadov A."/>
            <person name="Sharifova S."/>
            <person name="Ojaghi J."/>
            <person name="Eynullazada K."/>
            <person name="Bayramov B."/>
            <person name="Abdulazimova A."/>
            <person name="Shahmuradov I."/>
        </authorList>
    </citation>
    <scope>NUCLEOTIDE SEQUENCE [LARGE SCALE GENOMIC DNA]</scope>
    <source>
        <strain evidence="10">cv. AG2017</strain>
        <tissue evidence="9">Leaf</tissue>
    </source>
</reference>
<comment type="similarity">
    <text evidence="2">Belongs to the ABC transporter superfamily. ABCG family. Eye pigment precursor importer (TC 3.A.1.204) subfamily.</text>
</comment>
<evidence type="ECO:0000259" key="8">
    <source>
        <dbReference type="Pfam" id="PF01061"/>
    </source>
</evidence>
<protein>
    <recommendedName>
        <fullName evidence="8">ABC-2 type transporter transmembrane domain-containing protein</fullName>
    </recommendedName>
</protein>
<keyword evidence="4 7" id="KW-0812">Transmembrane</keyword>
<dbReference type="AlphaFoldDB" id="A0A2I0IXJ5"/>
<feature type="transmembrane region" description="Helical" evidence="7">
    <location>
        <begin position="17"/>
        <end position="40"/>
    </location>
</feature>
<evidence type="ECO:0000256" key="6">
    <source>
        <dbReference type="ARBA" id="ARBA00023136"/>
    </source>
</evidence>
<organism evidence="9 10">
    <name type="scientific">Punica granatum</name>
    <name type="common">Pomegranate</name>
    <dbReference type="NCBI Taxonomy" id="22663"/>
    <lineage>
        <taxon>Eukaryota</taxon>
        <taxon>Viridiplantae</taxon>
        <taxon>Streptophyta</taxon>
        <taxon>Embryophyta</taxon>
        <taxon>Tracheophyta</taxon>
        <taxon>Spermatophyta</taxon>
        <taxon>Magnoliopsida</taxon>
        <taxon>eudicotyledons</taxon>
        <taxon>Gunneridae</taxon>
        <taxon>Pentapetalae</taxon>
        <taxon>rosids</taxon>
        <taxon>malvids</taxon>
        <taxon>Myrtales</taxon>
        <taxon>Lythraceae</taxon>
        <taxon>Punica</taxon>
    </lineage>
</organism>
<evidence type="ECO:0000256" key="2">
    <source>
        <dbReference type="ARBA" id="ARBA00005814"/>
    </source>
</evidence>
<keyword evidence="3" id="KW-0813">Transport</keyword>
<gene>
    <name evidence="9" type="ORF">CRG98_030880</name>
</gene>
<accession>A0A2I0IXJ5</accession>
<proteinExistence type="inferred from homology"/>
<dbReference type="PANTHER" id="PTHR48042:SF1">
    <property type="entry name" value="ABC TRANSPORTER G FAMILY MEMBER 11-LIKE"/>
    <property type="match status" value="1"/>
</dbReference>
<dbReference type="STRING" id="22663.A0A2I0IXJ5"/>
<keyword evidence="10" id="KW-1185">Reference proteome</keyword>
<evidence type="ECO:0000256" key="5">
    <source>
        <dbReference type="ARBA" id="ARBA00022989"/>
    </source>
</evidence>
<dbReference type="Pfam" id="PF01061">
    <property type="entry name" value="ABC2_membrane"/>
    <property type="match status" value="1"/>
</dbReference>
<dbReference type="InterPro" id="IPR052215">
    <property type="entry name" value="Plant_ABCG"/>
</dbReference>
<dbReference type="PANTHER" id="PTHR48042">
    <property type="entry name" value="ABC TRANSPORTER G FAMILY MEMBER 11"/>
    <property type="match status" value="1"/>
</dbReference>
<sequence length="100" mass="11353">MAVEGMMMVIASIVPNFLMGIIAATGVQGLMILGAGIYRLPKDIPKPFWKYPIYYIALHRYAYQGLCKNEFEGLEISDPTRWHRATHGRRQADSTRLLPD</sequence>
<name>A0A2I0IXJ5_PUNGR</name>
<dbReference type="GO" id="GO:0016020">
    <property type="term" value="C:membrane"/>
    <property type="evidence" value="ECO:0007669"/>
    <property type="project" value="UniProtKB-SubCell"/>
</dbReference>
<comment type="caution">
    <text evidence="9">The sequence shown here is derived from an EMBL/GenBank/DDBJ whole genome shotgun (WGS) entry which is preliminary data.</text>
</comment>
<evidence type="ECO:0000256" key="1">
    <source>
        <dbReference type="ARBA" id="ARBA00004141"/>
    </source>
</evidence>
<evidence type="ECO:0000313" key="9">
    <source>
        <dbReference type="EMBL" id="PKI48739.1"/>
    </source>
</evidence>
<dbReference type="EMBL" id="PGOL01002347">
    <property type="protein sequence ID" value="PKI48739.1"/>
    <property type="molecule type" value="Genomic_DNA"/>
</dbReference>
<keyword evidence="5 7" id="KW-1133">Transmembrane helix</keyword>
<dbReference type="InterPro" id="IPR013525">
    <property type="entry name" value="ABC2_TM"/>
</dbReference>
<keyword evidence="6 7" id="KW-0472">Membrane</keyword>